<name>A0A5C6M695_9PLAN</name>
<evidence type="ECO:0000313" key="2">
    <source>
        <dbReference type="Proteomes" id="UP000321083"/>
    </source>
</evidence>
<dbReference type="Proteomes" id="UP000321083">
    <property type="component" value="Unassembled WGS sequence"/>
</dbReference>
<sequence length="193" mass="21663">MKPCVNREGERGVEENSPWLAMGFPCTGANGRIEIKGTYNSPKMISFVLGTDCGMNPDSAVSVERMVREKLDLPENSRLLAFTPFVVQYWEVPGFTDADIGFAIELRSSAAIDGNWKRFTGNQPLHVKLYGRENTWVQGGFFYAAEGDLRITGRNTFQMKLTSVKKLSPEEIDEVKGRCDQLKPKRNCSDVFP</sequence>
<proteinExistence type="predicted"/>
<reference evidence="1 2" key="2">
    <citation type="submission" date="2019-08" db="EMBL/GenBank/DDBJ databases">
        <authorList>
            <person name="Henke P."/>
        </authorList>
    </citation>
    <scope>NUCLEOTIDE SEQUENCE [LARGE SCALE GENOMIC DNA]</scope>
    <source>
        <strain evidence="1">Phe10_nw2017</strain>
    </source>
</reference>
<keyword evidence="2" id="KW-1185">Reference proteome</keyword>
<dbReference type="AlphaFoldDB" id="A0A5C6M695"/>
<evidence type="ECO:0000313" key="1">
    <source>
        <dbReference type="EMBL" id="TWW09649.1"/>
    </source>
</evidence>
<reference evidence="1 2" key="1">
    <citation type="submission" date="2019-08" db="EMBL/GenBank/DDBJ databases">
        <title>100 year-old enigma solved: identification of Planctomyces bekefii, the type genus and species of the phylum Planctomycetes.</title>
        <authorList>
            <person name="Svetlana D.N."/>
            <person name="Overmann J."/>
        </authorList>
    </citation>
    <scope>NUCLEOTIDE SEQUENCE [LARGE SCALE GENOMIC DNA]</scope>
    <source>
        <strain evidence="1">Phe10_nw2017</strain>
    </source>
</reference>
<accession>A0A5C6M695</accession>
<gene>
    <name evidence="1" type="ORF">E3A20_12200</name>
</gene>
<comment type="caution">
    <text evidence="1">The sequence shown here is derived from an EMBL/GenBank/DDBJ whole genome shotgun (WGS) entry which is preliminary data.</text>
</comment>
<organism evidence="1 2">
    <name type="scientific">Planctomyces bekefii</name>
    <dbReference type="NCBI Taxonomy" id="1653850"/>
    <lineage>
        <taxon>Bacteria</taxon>
        <taxon>Pseudomonadati</taxon>
        <taxon>Planctomycetota</taxon>
        <taxon>Planctomycetia</taxon>
        <taxon>Planctomycetales</taxon>
        <taxon>Planctomycetaceae</taxon>
        <taxon>Planctomyces</taxon>
    </lineage>
</organism>
<protein>
    <submittedName>
        <fullName evidence="1">Uncharacterized protein</fullName>
    </submittedName>
</protein>
<dbReference type="EMBL" id="SRHE01000216">
    <property type="protein sequence ID" value="TWW09649.1"/>
    <property type="molecule type" value="Genomic_DNA"/>
</dbReference>